<dbReference type="OrthoDB" id="3366903at2759"/>
<feature type="region of interest" description="Disordered" evidence="1">
    <location>
        <begin position="423"/>
        <end position="450"/>
    </location>
</feature>
<feature type="region of interest" description="Disordered" evidence="1">
    <location>
        <begin position="1"/>
        <end position="121"/>
    </location>
</feature>
<sequence length="450" mass="47894">MAFIHHPRARPARDRHSPPPSHEPTSAPRASYSKTSQDNAHDWSIVFPGRVKQTATSAHDSDEPLSDSAASATPSSPADPFQPDPQTGLALSLPPLHDGTGRFAGASETSASPAADDVVSLRSPLSPQSDIYTESVFSATDSHDDADGEVGFGSGSDFESDAIAHADGEEKPSATARATPQESSLATSLGASRAGSWLSGNQSIASTLDHVSVVPRAGSTSGRSIPKEGPAASTKLVRKLLKKIFDLEPEVLDAFLSRDASDWQRQDVALINSPLFDLTTSVRGERAPLRAATELGLTAEALSRRRTSSGGSRQSQQVADGARSMLEPTTIEALQALVNSMMPVPMPFRILGALARSLGWSRSFWGGGGQDADEAASREQAEGEAAELPAVLDDDRRYRYDRLLSVQQAKAWSRRYRGIQLANDQPEDSSIDVPECWRGDEHPALAGNSP</sequence>
<dbReference type="EMBL" id="OOIP01000033">
    <property type="protein sequence ID" value="SPO41906.1"/>
    <property type="molecule type" value="Genomic_DNA"/>
</dbReference>
<feature type="compositionally biased region" description="Basic residues" evidence="1">
    <location>
        <begin position="1"/>
        <end position="10"/>
    </location>
</feature>
<gene>
    <name evidence="2" type="ORF">PSFLO_07388</name>
</gene>
<accession>A0A5C3FCM9</accession>
<dbReference type="PANTHER" id="PTHR31176">
    <property type="entry name" value="MFS DOMAIN-CONTAINING PROTEIN-RELATED"/>
    <property type="match status" value="1"/>
</dbReference>
<evidence type="ECO:0000313" key="3">
    <source>
        <dbReference type="Proteomes" id="UP000323386"/>
    </source>
</evidence>
<proteinExistence type="predicted"/>
<dbReference type="PANTHER" id="PTHR31176:SF1">
    <property type="entry name" value="MFS DOMAIN-CONTAINING PROTEIN-RELATED"/>
    <property type="match status" value="1"/>
</dbReference>
<name>A0A5C3FCM9_9BASI</name>
<feature type="region of interest" description="Disordered" evidence="1">
    <location>
        <begin position="141"/>
        <end position="160"/>
    </location>
</feature>
<feature type="compositionally biased region" description="Polar residues" evidence="1">
    <location>
        <begin position="176"/>
        <end position="188"/>
    </location>
</feature>
<reference evidence="2 3" key="1">
    <citation type="submission" date="2018-03" db="EMBL/GenBank/DDBJ databases">
        <authorList>
            <person name="Guldener U."/>
        </authorList>
    </citation>
    <scope>NUCLEOTIDE SEQUENCE [LARGE SCALE GENOMIC DNA]</scope>
    <source>
        <strain evidence="2 3">DAOM196992</strain>
    </source>
</reference>
<evidence type="ECO:0000256" key="1">
    <source>
        <dbReference type="SAM" id="MobiDB-lite"/>
    </source>
</evidence>
<feature type="compositionally biased region" description="Low complexity" evidence="1">
    <location>
        <begin position="308"/>
        <end position="317"/>
    </location>
</feature>
<dbReference type="Proteomes" id="UP000323386">
    <property type="component" value="Unassembled WGS sequence"/>
</dbReference>
<dbReference type="AlphaFoldDB" id="A0A5C3FCM9"/>
<organism evidence="2 3">
    <name type="scientific">Pseudozyma flocculosa</name>
    <dbReference type="NCBI Taxonomy" id="84751"/>
    <lineage>
        <taxon>Eukaryota</taxon>
        <taxon>Fungi</taxon>
        <taxon>Dikarya</taxon>
        <taxon>Basidiomycota</taxon>
        <taxon>Ustilaginomycotina</taxon>
        <taxon>Ustilaginomycetes</taxon>
        <taxon>Ustilaginales</taxon>
        <taxon>Ustilaginaceae</taxon>
        <taxon>Pseudozyma</taxon>
    </lineage>
</organism>
<keyword evidence="3" id="KW-1185">Reference proteome</keyword>
<protein>
    <submittedName>
        <fullName evidence="2">Uncharacterized protein</fullName>
    </submittedName>
</protein>
<evidence type="ECO:0000313" key="2">
    <source>
        <dbReference type="EMBL" id="SPO41906.1"/>
    </source>
</evidence>
<feature type="region of interest" description="Disordered" evidence="1">
    <location>
        <begin position="369"/>
        <end position="389"/>
    </location>
</feature>
<feature type="region of interest" description="Disordered" evidence="1">
    <location>
        <begin position="300"/>
        <end position="323"/>
    </location>
</feature>
<feature type="region of interest" description="Disordered" evidence="1">
    <location>
        <begin position="168"/>
        <end position="188"/>
    </location>
</feature>
<feature type="compositionally biased region" description="Low complexity" evidence="1">
    <location>
        <begin position="66"/>
        <end position="79"/>
    </location>
</feature>